<gene>
    <name evidence="2" type="ORF">AYL99_00769</name>
</gene>
<keyword evidence="1" id="KW-1133">Transmembrane helix</keyword>
<accession>A0A178ZYI6</accession>
<dbReference type="EMBL" id="LVYI01000001">
    <property type="protein sequence ID" value="OAP64797.1"/>
    <property type="molecule type" value="Genomic_DNA"/>
</dbReference>
<proteinExistence type="predicted"/>
<feature type="transmembrane region" description="Helical" evidence="1">
    <location>
        <begin position="82"/>
        <end position="103"/>
    </location>
</feature>
<feature type="transmembrane region" description="Helical" evidence="1">
    <location>
        <begin position="151"/>
        <end position="171"/>
    </location>
</feature>
<dbReference type="Proteomes" id="UP000078343">
    <property type="component" value="Unassembled WGS sequence"/>
</dbReference>
<evidence type="ECO:0000313" key="3">
    <source>
        <dbReference type="Proteomes" id="UP000078343"/>
    </source>
</evidence>
<dbReference type="AlphaFoldDB" id="A0A178ZYI6"/>
<dbReference type="RefSeq" id="XP_018698164.1">
    <property type="nucleotide sequence ID" value="XM_018832285.1"/>
</dbReference>
<reference evidence="2 3" key="1">
    <citation type="submission" date="2016-04" db="EMBL/GenBank/DDBJ databases">
        <title>Draft genome of Fonsecaea erecta CBS 125763.</title>
        <authorList>
            <person name="Weiss V.A."/>
            <person name="Vicente V.A."/>
            <person name="Raittz R.T."/>
            <person name="Moreno L.F."/>
            <person name="De Souza E.M."/>
            <person name="Pedrosa F.O."/>
            <person name="Steffens M.B."/>
            <person name="Faoro H."/>
            <person name="Tadra-Sfeir M.Z."/>
            <person name="Najafzadeh M.J."/>
            <person name="Felipe M.S."/>
            <person name="Teixeira M."/>
            <person name="Sun J."/>
            <person name="Xi L."/>
            <person name="Gomes R."/>
            <person name="De Azevedo C.M."/>
            <person name="Salgado C.G."/>
            <person name="Da Silva M.B."/>
            <person name="Nascimento M.F."/>
            <person name="Queiroz-Telles F."/>
            <person name="Attili D.S."/>
            <person name="Gorbushina A."/>
        </authorList>
    </citation>
    <scope>NUCLEOTIDE SEQUENCE [LARGE SCALE GENOMIC DNA]</scope>
    <source>
        <strain evidence="2 3">CBS 125763</strain>
    </source>
</reference>
<keyword evidence="3" id="KW-1185">Reference proteome</keyword>
<comment type="caution">
    <text evidence="2">The sequence shown here is derived from an EMBL/GenBank/DDBJ whole genome shotgun (WGS) entry which is preliminary data.</text>
</comment>
<sequence>MRIVIAVTSQDDFLRTTVSVMDADIDAEECRLLHGLQHERHPSQKYPHEEAFEVVAELPADQSNRKLSMASFSPRKWLTPSLIHWVVQLLSVIAFCALLLHYLRYTRAKKAALSETCKRDAWFLYESNLAQCDINAATGFRFRGGALGLNWIEYGTILLAAIAWHYVAWLFQGWVIVRICFVETGSER</sequence>
<keyword evidence="1" id="KW-0472">Membrane</keyword>
<name>A0A178ZYI6_9EURO</name>
<dbReference type="OrthoDB" id="4145309at2759"/>
<dbReference type="GeneID" id="30004939"/>
<keyword evidence="1" id="KW-0812">Transmembrane</keyword>
<organism evidence="2 3">
    <name type="scientific">Fonsecaea erecta</name>
    <dbReference type="NCBI Taxonomy" id="1367422"/>
    <lineage>
        <taxon>Eukaryota</taxon>
        <taxon>Fungi</taxon>
        <taxon>Dikarya</taxon>
        <taxon>Ascomycota</taxon>
        <taxon>Pezizomycotina</taxon>
        <taxon>Eurotiomycetes</taxon>
        <taxon>Chaetothyriomycetidae</taxon>
        <taxon>Chaetothyriales</taxon>
        <taxon>Herpotrichiellaceae</taxon>
        <taxon>Fonsecaea</taxon>
    </lineage>
</organism>
<evidence type="ECO:0000256" key="1">
    <source>
        <dbReference type="SAM" id="Phobius"/>
    </source>
</evidence>
<evidence type="ECO:0000313" key="2">
    <source>
        <dbReference type="EMBL" id="OAP64797.1"/>
    </source>
</evidence>
<protein>
    <submittedName>
        <fullName evidence="2">Uncharacterized protein</fullName>
    </submittedName>
</protein>